<dbReference type="KEGG" id="cdrk:B9W14_11155"/>
<proteinExistence type="predicted"/>
<dbReference type="Pfam" id="PF25137">
    <property type="entry name" value="ADH_Fe_C"/>
    <property type="match status" value="1"/>
</dbReference>
<dbReference type="FunFam" id="1.20.1090.10:FF:000001">
    <property type="entry name" value="Aldehyde-alcohol dehydrogenase"/>
    <property type="match status" value="1"/>
</dbReference>
<dbReference type="Gene3D" id="3.40.50.1970">
    <property type="match status" value="1"/>
</dbReference>
<evidence type="ECO:0000313" key="4">
    <source>
        <dbReference type="EMBL" id="AWI05031.1"/>
    </source>
</evidence>
<sequence length="393" mass="43320">MENFKLKTNIFFGEGSLKRLSELQYNKVFIVTDPFMVESGAINKIVDKFKKEDMDLSIFSDVVPDPPIENIIKGVKVMIEFDPDVVVALGGGSAIDTAKAICLFKNKVSNQLVNDTNKKNVKFIAIPTTSGTGSEVTNFSVITDREKGVKYPLISDELLADEAILDAELVKTVPDFITADTGMDVLTHAIEAYVSLKSTDYTDALAEKSIKMVFENLISVYNHGDNMEARRKMHNASCMAGIAFNSASLGINHGIAHTIGGRFHLSHGRTNAILLPYVIEFNANIKNNSIYNYSDSSDSNTAKKYAQIASILGLPCPTVRQGVKNLISAINKLLKELKIPNSFKEAGLDKKEFYDELTILSQRSIDDRCSSTNPKSLNIEEVVELLKKAYNGK</sequence>
<dbReference type="PANTHER" id="PTHR11496">
    <property type="entry name" value="ALCOHOL DEHYDROGENASE"/>
    <property type="match status" value="1"/>
</dbReference>
<evidence type="ECO:0000259" key="3">
    <source>
        <dbReference type="Pfam" id="PF25137"/>
    </source>
</evidence>
<dbReference type="FunFam" id="3.40.50.1970:FF:000003">
    <property type="entry name" value="Alcohol dehydrogenase, iron-containing"/>
    <property type="match status" value="1"/>
</dbReference>
<dbReference type="CDD" id="cd08180">
    <property type="entry name" value="PDD"/>
    <property type="match status" value="1"/>
</dbReference>
<dbReference type="PANTHER" id="PTHR11496:SF83">
    <property type="entry name" value="HYDROXYACID-OXOACID TRANSHYDROGENASE, MITOCHONDRIAL"/>
    <property type="match status" value="1"/>
</dbReference>
<evidence type="ECO:0000313" key="5">
    <source>
        <dbReference type="Proteomes" id="UP000244910"/>
    </source>
</evidence>
<dbReference type="PROSITE" id="PS00913">
    <property type="entry name" value="ADH_IRON_1"/>
    <property type="match status" value="1"/>
</dbReference>
<dbReference type="InterPro" id="IPR001670">
    <property type="entry name" value="ADH_Fe/GldA"/>
</dbReference>
<evidence type="ECO:0000256" key="1">
    <source>
        <dbReference type="ARBA" id="ARBA00023002"/>
    </source>
</evidence>
<dbReference type="Proteomes" id="UP000244910">
    <property type="component" value="Chromosome"/>
</dbReference>
<dbReference type="Gene3D" id="1.20.1090.10">
    <property type="entry name" value="Dehydroquinate synthase-like - alpha domain"/>
    <property type="match status" value="1"/>
</dbReference>
<name>A0A2U8DRB7_9CLOT</name>
<gene>
    <name evidence="4" type="ORF">B9W14_11155</name>
</gene>
<keyword evidence="1" id="KW-0560">Oxidoreductase</keyword>
<dbReference type="SUPFAM" id="SSF56796">
    <property type="entry name" value="Dehydroquinate synthase-like"/>
    <property type="match status" value="1"/>
</dbReference>
<dbReference type="Pfam" id="PF00465">
    <property type="entry name" value="Fe-ADH"/>
    <property type="match status" value="1"/>
</dbReference>
<dbReference type="GO" id="GO:0046872">
    <property type="term" value="F:metal ion binding"/>
    <property type="evidence" value="ECO:0007669"/>
    <property type="project" value="InterPro"/>
</dbReference>
<dbReference type="AlphaFoldDB" id="A0A2U8DRB7"/>
<dbReference type="InterPro" id="IPR056798">
    <property type="entry name" value="ADH_Fe_C"/>
</dbReference>
<accession>A0A2U8DRB7</accession>
<reference evidence="5" key="1">
    <citation type="submission" date="2017-04" db="EMBL/GenBank/DDBJ databases">
        <authorList>
            <person name="Song Y."/>
            <person name="Cho B.-K."/>
        </authorList>
    </citation>
    <scope>NUCLEOTIDE SEQUENCE [LARGE SCALE GENOMIC DNA]</scope>
    <source>
        <strain evidence="5">SL1</strain>
    </source>
</reference>
<protein>
    <submittedName>
        <fullName evidence="4">Alcohol dehydrogenase</fullName>
    </submittedName>
</protein>
<dbReference type="EMBL" id="CP020953">
    <property type="protein sequence ID" value="AWI05031.1"/>
    <property type="molecule type" value="Genomic_DNA"/>
</dbReference>
<dbReference type="OrthoDB" id="9804734at2"/>
<dbReference type="InterPro" id="IPR039697">
    <property type="entry name" value="Alcohol_dehydrogenase_Fe"/>
</dbReference>
<dbReference type="InterPro" id="IPR018211">
    <property type="entry name" value="ADH_Fe_CS"/>
</dbReference>
<feature type="domain" description="Alcohol dehydrogenase iron-type/glycerol dehydrogenase GldA" evidence="2">
    <location>
        <begin position="8"/>
        <end position="166"/>
    </location>
</feature>
<feature type="domain" description="Fe-containing alcohol dehydrogenase-like C-terminal" evidence="3">
    <location>
        <begin position="178"/>
        <end position="390"/>
    </location>
</feature>
<organism evidence="4 5">
    <name type="scientific">Clostridium drakei</name>
    <dbReference type="NCBI Taxonomy" id="332101"/>
    <lineage>
        <taxon>Bacteria</taxon>
        <taxon>Bacillati</taxon>
        <taxon>Bacillota</taxon>
        <taxon>Clostridia</taxon>
        <taxon>Eubacteriales</taxon>
        <taxon>Clostridiaceae</taxon>
        <taxon>Clostridium</taxon>
    </lineage>
</organism>
<dbReference type="RefSeq" id="WP_032076408.1">
    <property type="nucleotide sequence ID" value="NZ_CP020953.1"/>
</dbReference>
<evidence type="ECO:0000259" key="2">
    <source>
        <dbReference type="Pfam" id="PF00465"/>
    </source>
</evidence>
<keyword evidence="5" id="KW-1185">Reference proteome</keyword>
<dbReference type="GO" id="GO:0004022">
    <property type="term" value="F:alcohol dehydrogenase (NAD+) activity"/>
    <property type="evidence" value="ECO:0007669"/>
    <property type="project" value="TreeGrafter"/>
</dbReference>